<feature type="transmembrane region" description="Helical" evidence="6">
    <location>
        <begin position="20"/>
        <end position="44"/>
    </location>
</feature>
<sequence>MSRPPVRPSDWLLGDLRDGFGYVVGTRWLLACTMINFVTMAGFAGGLQVLAPLVADRTFGRTGYGLLGTAQLVGALAGTGLAVLIKDRIPLRLAIAWSASLVLPLLVLGAGAVGLITGTALLVAAAFAMLAAGVLMSLSGTFRGLAVQRGVPDDRLGRVSSYLTVASVGGIPVGELAVGPLAAGLGLGGAYPVLAAVVLLCVLVAVVQAGAGAVRPPRSR</sequence>
<comment type="subcellular location">
    <subcellularLocation>
        <location evidence="1">Cell membrane</location>
        <topology evidence="1">Multi-pass membrane protein</topology>
    </subcellularLocation>
</comment>
<dbReference type="Proteomes" id="UP000569914">
    <property type="component" value="Unassembled WGS sequence"/>
</dbReference>
<feature type="transmembrane region" description="Helical" evidence="6">
    <location>
        <begin position="64"/>
        <end position="85"/>
    </location>
</feature>
<evidence type="ECO:0000313" key="7">
    <source>
        <dbReference type="EMBL" id="NYE71129.1"/>
    </source>
</evidence>
<dbReference type="InterPro" id="IPR036259">
    <property type="entry name" value="MFS_trans_sf"/>
</dbReference>
<reference evidence="7 8" key="1">
    <citation type="submission" date="2020-07" db="EMBL/GenBank/DDBJ databases">
        <title>Sequencing the genomes of 1000 actinobacteria strains.</title>
        <authorList>
            <person name="Klenk H.-P."/>
        </authorList>
    </citation>
    <scope>NUCLEOTIDE SEQUENCE [LARGE SCALE GENOMIC DNA]</scope>
    <source>
        <strain evidence="7 8">DSM 22083</strain>
    </source>
</reference>
<evidence type="ECO:0000313" key="8">
    <source>
        <dbReference type="Proteomes" id="UP000569914"/>
    </source>
</evidence>
<feature type="transmembrane region" description="Helical" evidence="6">
    <location>
        <begin position="162"/>
        <end position="183"/>
    </location>
</feature>
<evidence type="ECO:0000256" key="4">
    <source>
        <dbReference type="ARBA" id="ARBA00022989"/>
    </source>
</evidence>
<evidence type="ECO:0000256" key="2">
    <source>
        <dbReference type="ARBA" id="ARBA00022475"/>
    </source>
</evidence>
<evidence type="ECO:0000256" key="6">
    <source>
        <dbReference type="SAM" id="Phobius"/>
    </source>
</evidence>
<accession>A0A7Y9L8U5</accession>
<dbReference type="PANTHER" id="PTHR23513:SF11">
    <property type="entry name" value="STAPHYLOFERRIN A TRANSPORTER"/>
    <property type="match status" value="1"/>
</dbReference>
<name>A0A7Y9L8U5_9ACTN</name>
<feature type="transmembrane region" description="Helical" evidence="6">
    <location>
        <begin position="122"/>
        <end position="142"/>
    </location>
</feature>
<feature type="transmembrane region" description="Helical" evidence="6">
    <location>
        <begin position="94"/>
        <end position="116"/>
    </location>
</feature>
<comment type="caution">
    <text evidence="7">The sequence shown here is derived from an EMBL/GenBank/DDBJ whole genome shotgun (WGS) entry which is preliminary data.</text>
</comment>
<protein>
    <submittedName>
        <fullName evidence="7">MFS family permease</fullName>
    </submittedName>
</protein>
<gene>
    <name evidence="7" type="ORF">BKA15_002458</name>
</gene>
<evidence type="ECO:0000256" key="3">
    <source>
        <dbReference type="ARBA" id="ARBA00022692"/>
    </source>
</evidence>
<dbReference type="GO" id="GO:0005886">
    <property type="term" value="C:plasma membrane"/>
    <property type="evidence" value="ECO:0007669"/>
    <property type="project" value="UniProtKB-SubCell"/>
</dbReference>
<keyword evidence="3 6" id="KW-0812">Transmembrane</keyword>
<keyword evidence="2" id="KW-1003">Cell membrane</keyword>
<proteinExistence type="predicted"/>
<keyword evidence="5 6" id="KW-0472">Membrane</keyword>
<dbReference type="AlphaFoldDB" id="A0A7Y9L8U5"/>
<keyword evidence="4 6" id="KW-1133">Transmembrane helix</keyword>
<organism evidence="7 8">
    <name type="scientific">Microlunatus parietis</name>
    <dbReference type="NCBI Taxonomy" id="682979"/>
    <lineage>
        <taxon>Bacteria</taxon>
        <taxon>Bacillati</taxon>
        <taxon>Actinomycetota</taxon>
        <taxon>Actinomycetes</taxon>
        <taxon>Propionibacteriales</taxon>
        <taxon>Propionibacteriaceae</taxon>
        <taxon>Microlunatus</taxon>
    </lineage>
</organism>
<dbReference type="RefSeq" id="WP_179751080.1">
    <property type="nucleotide sequence ID" value="NZ_JACCBU010000001.1"/>
</dbReference>
<evidence type="ECO:0000256" key="5">
    <source>
        <dbReference type="ARBA" id="ARBA00023136"/>
    </source>
</evidence>
<dbReference type="PANTHER" id="PTHR23513">
    <property type="entry name" value="INTEGRAL MEMBRANE EFFLUX PROTEIN-RELATED"/>
    <property type="match status" value="1"/>
</dbReference>
<dbReference type="EMBL" id="JACCBU010000001">
    <property type="protein sequence ID" value="NYE71129.1"/>
    <property type="molecule type" value="Genomic_DNA"/>
</dbReference>
<dbReference type="SUPFAM" id="SSF103473">
    <property type="entry name" value="MFS general substrate transporter"/>
    <property type="match status" value="1"/>
</dbReference>
<dbReference type="Gene3D" id="1.20.1250.20">
    <property type="entry name" value="MFS general substrate transporter like domains"/>
    <property type="match status" value="1"/>
</dbReference>
<feature type="transmembrane region" description="Helical" evidence="6">
    <location>
        <begin position="189"/>
        <end position="214"/>
    </location>
</feature>
<evidence type="ECO:0000256" key="1">
    <source>
        <dbReference type="ARBA" id="ARBA00004651"/>
    </source>
</evidence>
<keyword evidence="8" id="KW-1185">Reference proteome</keyword>